<evidence type="ECO:0000256" key="3">
    <source>
        <dbReference type="ARBA" id="ARBA00010684"/>
    </source>
</evidence>
<evidence type="ECO:0000256" key="9">
    <source>
        <dbReference type="ARBA" id="ARBA00022838"/>
    </source>
</evidence>
<evidence type="ECO:0000256" key="5">
    <source>
        <dbReference type="ARBA" id="ARBA00022490"/>
    </source>
</evidence>
<evidence type="ECO:0000313" key="16">
    <source>
        <dbReference type="Proteomes" id="UP000314987"/>
    </source>
</evidence>
<keyword evidence="12" id="KW-0137">Centromere</keyword>
<keyword evidence="9" id="KW-0995">Kinetochore</keyword>
<evidence type="ECO:0000313" key="15">
    <source>
        <dbReference type="Ensembl" id="ENSVURP00010005254.1"/>
    </source>
</evidence>
<keyword evidence="5" id="KW-0963">Cytoplasm</keyword>
<evidence type="ECO:0000256" key="12">
    <source>
        <dbReference type="ARBA" id="ARBA00023328"/>
    </source>
</evidence>
<name>A0A4X2JZW8_VOMUR</name>
<sequence>MEAMISQMEMMFQKTESNLDYIQHKLEFEMKKSLPKISSGKKNPVRPLKESSVLKSQYKALCAQWKWSKRMREQARSGAVSSD</sequence>
<keyword evidence="6" id="KW-0132">Cell division</keyword>
<dbReference type="GO" id="GO:0005876">
    <property type="term" value="C:spindle microtubule"/>
    <property type="evidence" value="ECO:0007669"/>
    <property type="project" value="InterPro"/>
</dbReference>
<dbReference type="Gene3D" id="6.10.250.1380">
    <property type="match status" value="1"/>
</dbReference>
<comment type="subcellular location">
    <subcellularLocation>
        <location evidence="2">Chromosome</location>
        <location evidence="2">Centromere</location>
        <location evidence="2">Kinetochore</location>
    </subcellularLocation>
    <subcellularLocation>
        <location evidence="1">Cytoplasm</location>
        <location evidence="1">Cytoskeleton</location>
        <location evidence="1">Spindle</location>
    </subcellularLocation>
</comment>
<dbReference type="STRING" id="29139.ENSVURP00010005254"/>
<reference evidence="15" key="3">
    <citation type="submission" date="2025-09" db="UniProtKB">
        <authorList>
            <consortium name="Ensembl"/>
        </authorList>
    </citation>
    <scope>IDENTIFICATION</scope>
</reference>
<keyword evidence="10" id="KW-0206">Cytoskeleton</keyword>
<evidence type="ECO:0000256" key="4">
    <source>
        <dbReference type="ARBA" id="ARBA00022454"/>
    </source>
</evidence>
<keyword evidence="4" id="KW-0158">Chromosome</keyword>
<evidence type="ECO:0000256" key="10">
    <source>
        <dbReference type="ARBA" id="ARBA00023212"/>
    </source>
</evidence>
<evidence type="ECO:0000256" key="6">
    <source>
        <dbReference type="ARBA" id="ARBA00022618"/>
    </source>
</evidence>
<dbReference type="GeneTree" id="ENSGT00390000009588"/>
<dbReference type="GO" id="GO:0000940">
    <property type="term" value="C:outer kinetochore"/>
    <property type="evidence" value="ECO:0007669"/>
    <property type="project" value="InterPro"/>
</dbReference>
<reference evidence="15" key="2">
    <citation type="submission" date="2025-08" db="UniProtKB">
        <authorList>
            <consortium name="Ensembl"/>
        </authorList>
    </citation>
    <scope>IDENTIFICATION</scope>
</reference>
<evidence type="ECO:0000259" key="14">
    <source>
        <dbReference type="Pfam" id="PF16740"/>
    </source>
</evidence>
<dbReference type="Ensembl" id="ENSVURT00010005949.1">
    <property type="protein sequence ID" value="ENSVURP00010005254.1"/>
    <property type="gene ID" value="ENSVURG00010004125.1"/>
</dbReference>
<dbReference type="InterPro" id="IPR026762">
    <property type="entry name" value="Ska2"/>
</dbReference>
<dbReference type="Pfam" id="PF16740">
    <property type="entry name" value="SKA2"/>
    <property type="match status" value="1"/>
</dbReference>
<dbReference type="AlphaFoldDB" id="A0A4X2JZW8"/>
<organism evidence="15 16">
    <name type="scientific">Vombatus ursinus</name>
    <name type="common">Common wombat</name>
    <dbReference type="NCBI Taxonomy" id="29139"/>
    <lineage>
        <taxon>Eukaryota</taxon>
        <taxon>Metazoa</taxon>
        <taxon>Chordata</taxon>
        <taxon>Craniata</taxon>
        <taxon>Vertebrata</taxon>
        <taxon>Euteleostomi</taxon>
        <taxon>Mammalia</taxon>
        <taxon>Metatheria</taxon>
        <taxon>Diprotodontia</taxon>
        <taxon>Vombatidae</taxon>
        <taxon>Vombatus</taxon>
    </lineage>
</organism>
<evidence type="ECO:0000256" key="8">
    <source>
        <dbReference type="ARBA" id="ARBA00022776"/>
    </source>
</evidence>
<keyword evidence="7" id="KW-0493">Microtubule</keyword>
<dbReference type="GO" id="GO:0051301">
    <property type="term" value="P:cell division"/>
    <property type="evidence" value="ECO:0007669"/>
    <property type="project" value="UniProtKB-KW"/>
</dbReference>
<dbReference type="GO" id="GO:0008017">
    <property type="term" value="F:microtubule binding"/>
    <property type="evidence" value="ECO:0007669"/>
    <property type="project" value="InterPro"/>
</dbReference>
<keyword evidence="8" id="KW-0498">Mitosis</keyword>
<evidence type="ECO:0000256" key="11">
    <source>
        <dbReference type="ARBA" id="ARBA00023306"/>
    </source>
</evidence>
<keyword evidence="11" id="KW-0131">Cell cycle</keyword>
<evidence type="ECO:0000256" key="2">
    <source>
        <dbReference type="ARBA" id="ARBA00004629"/>
    </source>
</evidence>
<evidence type="ECO:0000256" key="13">
    <source>
        <dbReference type="ARBA" id="ARBA00029651"/>
    </source>
</evidence>
<accession>A0A4X2JZW8</accession>
<evidence type="ECO:0000256" key="1">
    <source>
        <dbReference type="ARBA" id="ARBA00004186"/>
    </source>
</evidence>
<dbReference type="Proteomes" id="UP000314987">
    <property type="component" value="Unassembled WGS sequence"/>
</dbReference>
<evidence type="ECO:0000256" key="7">
    <source>
        <dbReference type="ARBA" id="ARBA00022701"/>
    </source>
</evidence>
<dbReference type="InterPro" id="IPR042091">
    <property type="entry name" value="Ska2_N"/>
</dbReference>
<feature type="domain" description="Ska2 N-terminal" evidence="14">
    <location>
        <begin position="3"/>
        <end position="66"/>
    </location>
</feature>
<comment type="similarity">
    <text evidence="3">Belongs to the SKA2 family.</text>
</comment>
<proteinExistence type="inferred from homology"/>
<protein>
    <recommendedName>
        <fullName evidence="13">Protein FAM33A</fullName>
    </recommendedName>
</protein>
<dbReference type="PANTHER" id="PTHR32017">
    <property type="entry name" value="SPINDLE AND KINETOCHORE-ASSOCIATED PROTEIN 2"/>
    <property type="match status" value="1"/>
</dbReference>
<dbReference type="PANTHER" id="PTHR32017:SF3">
    <property type="entry name" value="SPINDLE AND KINETOCHORE-ASSOCIATED PROTEIN 2"/>
    <property type="match status" value="1"/>
</dbReference>
<dbReference type="GO" id="GO:0007059">
    <property type="term" value="P:chromosome segregation"/>
    <property type="evidence" value="ECO:0007669"/>
    <property type="project" value="InterPro"/>
</dbReference>
<dbReference type="GO" id="GO:0000278">
    <property type="term" value="P:mitotic cell cycle"/>
    <property type="evidence" value="ECO:0007669"/>
    <property type="project" value="TreeGrafter"/>
</dbReference>
<keyword evidence="16" id="KW-1185">Reference proteome</keyword>
<reference evidence="16" key="1">
    <citation type="submission" date="2018-12" db="EMBL/GenBank/DDBJ databases">
        <authorList>
            <person name="Yazar S."/>
        </authorList>
    </citation>
    <scope>NUCLEOTIDE SEQUENCE [LARGE SCALE GENOMIC DNA]</scope>
</reference>